<feature type="non-terminal residue" evidence="1">
    <location>
        <position position="1"/>
    </location>
</feature>
<gene>
    <name evidence="1" type="ORF">POCULU_LOCUS10522</name>
</gene>
<protein>
    <submittedName>
        <fullName evidence="1">8184_t:CDS:1</fullName>
    </submittedName>
</protein>
<evidence type="ECO:0000313" key="1">
    <source>
        <dbReference type="EMBL" id="CAG8662327.1"/>
    </source>
</evidence>
<organism evidence="1 2">
    <name type="scientific">Paraglomus occultum</name>
    <dbReference type="NCBI Taxonomy" id="144539"/>
    <lineage>
        <taxon>Eukaryota</taxon>
        <taxon>Fungi</taxon>
        <taxon>Fungi incertae sedis</taxon>
        <taxon>Mucoromycota</taxon>
        <taxon>Glomeromycotina</taxon>
        <taxon>Glomeromycetes</taxon>
        <taxon>Paraglomerales</taxon>
        <taxon>Paraglomeraceae</taxon>
        <taxon>Paraglomus</taxon>
    </lineage>
</organism>
<evidence type="ECO:0000313" key="2">
    <source>
        <dbReference type="Proteomes" id="UP000789572"/>
    </source>
</evidence>
<dbReference type="AlphaFoldDB" id="A0A9N9HBY8"/>
<name>A0A9N9HBY8_9GLOM</name>
<accession>A0A9N9HBY8</accession>
<comment type="caution">
    <text evidence="1">The sequence shown here is derived from an EMBL/GenBank/DDBJ whole genome shotgun (WGS) entry which is preliminary data.</text>
</comment>
<sequence>SHEDDKNGVDFFIAIHDVNEYLSACAGHRITHIPSRDRIVCFDIKVYSIRRGTSYSSIQVVALLYAVITQSTPPPYEQMPEP</sequence>
<proteinExistence type="predicted"/>
<dbReference type="Proteomes" id="UP000789572">
    <property type="component" value="Unassembled WGS sequence"/>
</dbReference>
<keyword evidence="2" id="KW-1185">Reference proteome</keyword>
<dbReference type="EMBL" id="CAJVPJ010005543">
    <property type="protein sequence ID" value="CAG8662327.1"/>
    <property type="molecule type" value="Genomic_DNA"/>
</dbReference>
<reference evidence="1" key="1">
    <citation type="submission" date="2021-06" db="EMBL/GenBank/DDBJ databases">
        <authorList>
            <person name="Kallberg Y."/>
            <person name="Tangrot J."/>
            <person name="Rosling A."/>
        </authorList>
    </citation>
    <scope>NUCLEOTIDE SEQUENCE</scope>
    <source>
        <strain evidence="1">IA702</strain>
    </source>
</reference>